<evidence type="ECO:0000256" key="2">
    <source>
        <dbReference type="ARBA" id="ARBA00022771"/>
    </source>
</evidence>
<keyword evidence="6" id="KW-0539">Nucleus</keyword>
<dbReference type="GO" id="GO:0000978">
    <property type="term" value="F:RNA polymerase II cis-regulatory region sequence-specific DNA binding"/>
    <property type="evidence" value="ECO:0007669"/>
    <property type="project" value="TreeGrafter"/>
</dbReference>
<dbReference type="GO" id="GO:0008270">
    <property type="term" value="F:zinc ion binding"/>
    <property type="evidence" value="ECO:0007669"/>
    <property type="project" value="UniProtKB-KW"/>
</dbReference>
<dbReference type="GO" id="GO:0006357">
    <property type="term" value="P:regulation of transcription by RNA polymerase II"/>
    <property type="evidence" value="ECO:0007669"/>
    <property type="project" value="TreeGrafter"/>
</dbReference>
<evidence type="ECO:0000256" key="3">
    <source>
        <dbReference type="ARBA" id="ARBA00022833"/>
    </source>
</evidence>
<keyword evidence="1" id="KW-0479">Metal-binding</keyword>
<protein>
    <recommendedName>
        <fullName evidence="6">THAP domain-containing protein 1</fullName>
    </recommendedName>
</protein>
<accession>A0A8C1QUH5</accession>
<name>A0A8C1QUH5_CYPCA</name>
<dbReference type="InterPro" id="IPR026516">
    <property type="entry name" value="THAP1/10"/>
</dbReference>
<dbReference type="PANTHER" id="PTHR46600:SF7">
    <property type="entry name" value="SI:DKEY-228B2.6-RELATED"/>
    <property type="match status" value="1"/>
</dbReference>
<dbReference type="Gene3D" id="6.20.210.20">
    <property type="entry name" value="THAP domain"/>
    <property type="match status" value="1"/>
</dbReference>
<dbReference type="SUPFAM" id="SSF57716">
    <property type="entry name" value="Glucocorticoid receptor-like (DNA-binding domain)"/>
    <property type="match status" value="1"/>
</dbReference>
<dbReference type="PROSITE" id="PS50950">
    <property type="entry name" value="ZF_THAP"/>
    <property type="match status" value="1"/>
</dbReference>
<keyword evidence="6" id="KW-0805">Transcription regulation</keyword>
<reference evidence="8" key="2">
    <citation type="submission" date="2025-09" db="UniProtKB">
        <authorList>
            <consortium name="Ensembl"/>
        </authorList>
    </citation>
    <scope>IDENTIFICATION</scope>
</reference>
<dbReference type="GO" id="GO:0005654">
    <property type="term" value="C:nucleoplasm"/>
    <property type="evidence" value="ECO:0007669"/>
    <property type="project" value="UniProtKB-SubCell"/>
</dbReference>
<reference evidence="8" key="1">
    <citation type="submission" date="2025-08" db="UniProtKB">
        <authorList>
            <consortium name="Ensembl"/>
        </authorList>
    </citation>
    <scope>IDENTIFICATION</scope>
</reference>
<dbReference type="InterPro" id="IPR038441">
    <property type="entry name" value="THAP_Znf_sf"/>
</dbReference>
<dbReference type="GO" id="GO:0001935">
    <property type="term" value="P:endothelial cell proliferation"/>
    <property type="evidence" value="ECO:0007669"/>
    <property type="project" value="UniProtKB-UniRule"/>
</dbReference>
<dbReference type="Ensembl" id="ENSCCRT00010072236.1">
    <property type="protein sequence ID" value="ENSCCRP00010065609.1"/>
    <property type="gene ID" value="ENSCCRG00010028149.1"/>
</dbReference>
<keyword evidence="3" id="KW-0862">Zinc</keyword>
<evidence type="ECO:0000256" key="1">
    <source>
        <dbReference type="ARBA" id="ARBA00022723"/>
    </source>
</evidence>
<evidence type="ECO:0000256" key="4">
    <source>
        <dbReference type="ARBA" id="ARBA00023125"/>
    </source>
</evidence>
<keyword evidence="9" id="KW-1185">Reference proteome</keyword>
<dbReference type="PANTHER" id="PTHR46600">
    <property type="entry name" value="THAP DOMAIN-CONTAINING"/>
    <property type="match status" value="1"/>
</dbReference>
<dbReference type="Proteomes" id="UP000694427">
    <property type="component" value="Unplaced"/>
</dbReference>
<keyword evidence="6" id="KW-0175">Coiled coil</keyword>
<keyword evidence="2 5" id="KW-0863">Zinc-finger</keyword>
<feature type="domain" description="THAP-type" evidence="7">
    <location>
        <begin position="3"/>
        <end position="82"/>
    </location>
</feature>
<evidence type="ECO:0000313" key="8">
    <source>
        <dbReference type="Ensembl" id="ENSCCRP00010065609.1"/>
    </source>
</evidence>
<evidence type="ECO:0000259" key="7">
    <source>
        <dbReference type="PROSITE" id="PS50950"/>
    </source>
</evidence>
<comment type="function">
    <text evidence="6">DNA-binding transcription regulator that regulates endothelial cell proliferation and G1/S cell-cycle progression. Specifically binds the 5'-[AT]NTNN[GT]GGCA[AGT]-3' core DNA sequence and acts by modulating expression of pRB-E2F cell-cycle target genes.</text>
</comment>
<dbReference type="InterPro" id="IPR006612">
    <property type="entry name" value="THAP_Znf"/>
</dbReference>
<comment type="similarity">
    <text evidence="6">Belongs to the THAP1 family.</text>
</comment>
<dbReference type="Pfam" id="PF05485">
    <property type="entry name" value="THAP"/>
    <property type="match status" value="1"/>
</dbReference>
<comment type="subcellular location">
    <subcellularLocation>
        <location evidence="6">Nucleus</location>
        <location evidence="6">Nucleoplasm</location>
    </subcellularLocation>
</comment>
<evidence type="ECO:0000256" key="6">
    <source>
        <dbReference type="RuleBase" id="RU369073"/>
    </source>
</evidence>
<organism evidence="8 9">
    <name type="scientific">Cyprinus carpio</name>
    <name type="common">Common carp</name>
    <dbReference type="NCBI Taxonomy" id="7962"/>
    <lineage>
        <taxon>Eukaryota</taxon>
        <taxon>Metazoa</taxon>
        <taxon>Chordata</taxon>
        <taxon>Craniata</taxon>
        <taxon>Vertebrata</taxon>
        <taxon>Euteleostomi</taxon>
        <taxon>Actinopterygii</taxon>
        <taxon>Neopterygii</taxon>
        <taxon>Teleostei</taxon>
        <taxon>Ostariophysi</taxon>
        <taxon>Cypriniformes</taxon>
        <taxon>Cyprinidae</taxon>
        <taxon>Cyprininae</taxon>
        <taxon>Cyprinus</taxon>
    </lineage>
</organism>
<proteinExistence type="inferred from homology"/>
<evidence type="ECO:0000256" key="5">
    <source>
        <dbReference type="PROSITE-ProRule" id="PRU00309"/>
    </source>
</evidence>
<dbReference type="GO" id="GO:0003700">
    <property type="term" value="F:DNA-binding transcription factor activity"/>
    <property type="evidence" value="ECO:0007669"/>
    <property type="project" value="UniProtKB-UniRule"/>
</dbReference>
<sequence length="100" mass="11888">PPIWRPLLSAWCYKYNSLLSFHTFPSDVEIRRKRLVAIRRDKFIVTPHTRVCSQHFNKEDVRERVSETGRRLLNKGALPYVSTDALVRFWVKKQTRMDTG</sequence>
<keyword evidence="6" id="KW-0804">Transcription</keyword>
<dbReference type="AlphaFoldDB" id="A0A8C1QUH5"/>
<keyword evidence="6" id="KW-0131">Cell cycle</keyword>
<keyword evidence="4 5" id="KW-0238">DNA-binding</keyword>
<evidence type="ECO:0000313" key="9">
    <source>
        <dbReference type="Proteomes" id="UP000694427"/>
    </source>
</evidence>